<dbReference type="EMBL" id="CP017305">
    <property type="protein sequence ID" value="AOS83336.1"/>
    <property type="molecule type" value="Genomic_DNA"/>
</dbReference>
<evidence type="ECO:0000313" key="3">
    <source>
        <dbReference type="Proteomes" id="UP000095185"/>
    </source>
</evidence>
<evidence type="ECO:0000313" key="2">
    <source>
        <dbReference type="EMBL" id="AOS83336.1"/>
    </source>
</evidence>
<keyword evidence="3" id="KW-1185">Reference proteome</keyword>
<dbReference type="SUPFAM" id="SSF46785">
    <property type="entry name" value="Winged helix' DNA-binding domain"/>
    <property type="match status" value="1"/>
</dbReference>
<dbReference type="RefSeq" id="WP_069809058.1">
    <property type="nucleotide sequence ID" value="NZ_CP017305.1"/>
</dbReference>
<name>A0A1D8CWQ4_CHLLM</name>
<dbReference type="STRING" id="274537.BIU88_03760"/>
<protein>
    <submittedName>
        <fullName evidence="2">Transcriptional regulator</fullName>
    </submittedName>
</protein>
<dbReference type="OrthoDB" id="9810282at2"/>
<dbReference type="Pfam" id="PF04326">
    <property type="entry name" value="SLFN_AlbA_2"/>
    <property type="match status" value="1"/>
</dbReference>
<dbReference type="InterPro" id="IPR036390">
    <property type="entry name" value="WH_DNA-bd_sf"/>
</dbReference>
<dbReference type="AlphaFoldDB" id="A0A1D8CWQ4"/>
<dbReference type="Proteomes" id="UP000095185">
    <property type="component" value="Chromosome"/>
</dbReference>
<evidence type="ECO:0000259" key="1">
    <source>
        <dbReference type="Pfam" id="PF04326"/>
    </source>
</evidence>
<gene>
    <name evidence="2" type="ORF">BIU88_03760</name>
</gene>
<organism evidence="2 3">
    <name type="scientific">Chlorobaculum limnaeum</name>
    <dbReference type="NCBI Taxonomy" id="274537"/>
    <lineage>
        <taxon>Bacteria</taxon>
        <taxon>Pseudomonadati</taxon>
        <taxon>Chlorobiota</taxon>
        <taxon>Chlorobiia</taxon>
        <taxon>Chlorobiales</taxon>
        <taxon>Chlorobiaceae</taxon>
        <taxon>Chlorobaculum</taxon>
    </lineage>
</organism>
<sequence length="226" mass="25829">MTRFRPNCSEPSLLDLVAAGEGLCIEFKRLIHSASKIARSITAFANTSGGVILIGVDDDRRIVGIHSEKETLEIIDEAMRFHIEPKPRIEVRFEEFRRRMVLLVDIPESPERPHFHIERPVRRDSGKRCLERRVFIRDGSHNKAASDDRIELMLSSKEPVRVSFTDRERRLLDWLSDHGRITAEQFADSACIPMKEARRILVSLVRSGALRLDSMNGIGSYALALR</sequence>
<feature type="domain" description="Schlafen AlbA-2" evidence="1">
    <location>
        <begin position="21"/>
        <end position="145"/>
    </location>
</feature>
<dbReference type="InterPro" id="IPR007421">
    <property type="entry name" value="Schlafen_AlbA_2_dom"/>
</dbReference>
<dbReference type="PANTHER" id="PTHR30595:SF6">
    <property type="entry name" value="SCHLAFEN ALBA-2 DOMAIN-CONTAINING PROTEIN"/>
    <property type="match status" value="1"/>
</dbReference>
<dbReference type="InterPro" id="IPR038461">
    <property type="entry name" value="Schlafen_AlbA_2_dom_sf"/>
</dbReference>
<dbReference type="PANTHER" id="PTHR30595">
    <property type="entry name" value="GLPR-RELATED TRANSCRIPTIONAL REPRESSOR"/>
    <property type="match status" value="1"/>
</dbReference>
<dbReference type="Gene3D" id="3.30.950.30">
    <property type="entry name" value="Schlafen, AAA domain"/>
    <property type="match status" value="1"/>
</dbReference>
<proteinExistence type="predicted"/>
<accession>A0A1D8CWQ4</accession>
<reference evidence="2" key="1">
    <citation type="submission" date="2016-09" db="EMBL/GenBank/DDBJ databases">
        <title>Genome sequence of Chlorobaculum limnaeum.</title>
        <authorList>
            <person name="Liu Z."/>
            <person name="Tank M."/>
            <person name="Bryant D.A."/>
        </authorList>
    </citation>
    <scope>NUCLEOTIDE SEQUENCE [LARGE SCALE GENOMIC DNA]</scope>
    <source>
        <strain evidence="2">DSM 1677</strain>
    </source>
</reference>
<dbReference type="KEGG" id="clz:BIU88_03760"/>